<comment type="caution">
    <text evidence="3">The sequence shown here is derived from an EMBL/GenBank/DDBJ whole genome shotgun (WGS) entry which is preliminary data.</text>
</comment>
<reference evidence="3" key="1">
    <citation type="submission" date="2023-06" db="EMBL/GenBank/DDBJ databases">
        <title>Genome-scale phylogeny and comparative genomics of the fungal order Sordariales.</title>
        <authorList>
            <consortium name="Lawrence Berkeley National Laboratory"/>
            <person name="Hensen N."/>
            <person name="Bonometti L."/>
            <person name="Westerberg I."/>
            <person name="Brannstrom I.O."/>
            <person name="Guillou S."/>
            <person name="Cros-Aarteil S."/>
            <person name="Calhoun S."/>
            <person name="Haridas S."/>
            <person name="Kuo A."/>
            <person name="Mondo S."/>
            <person name="Pangilinan J."/>
            <person name="Riley R."/>
            <person name="Labutti K."/>
            <person name="Andreopoulos B."/>
            <person name="Lipzen A."/>
            <person name="Chen C."/>
            <person name="Yanf M."/>
            <person name="Daum C."/>
            <person name="Ng V."/>
            <person name="Clum A."/>
            <person name="Steindorff A."/>
            <person name="Ohm R."/>
            <person name="Martin F."/>
            <person name="Silar P."/>
            <person name="Natvig D."/>
            <person name="Lalanne C."/>
            <person name="Gautier V."/>
            <person name="Ament-Velasquez S.L."/>
            <person name="Kruys A."/>
            <person name="Hutchinson M.I."/>
            <person name="Powell A.J."/>
            <person name="Barry K."/>
            <person name="Miller A.N."/>
            <person name="Grigoriev I.V."/>
            <person name="Debuchy R."/>
            <person name="Gladieux P."/>
            <person name="Thoren M.H."/>
            <person name="Johannesson H."/>
        </authorList>
    </citation>
    <scope>NUCLEOTIDE SEQUENCE</scope>
    <source>
        <strain evidence="3">CBS 540.89</strain>
    </source>
</reference>
<evidence type="ECO:0000313" key="3">
    <source>
        <dbReference type="EMBL" id="KAK0739799.1"/>
    </source>
</evidence>
<gene>
    <name evidence="3" type="ORF">B0T21DRAFT_347066</name>
</gene>
<keyword evidence="2" id="KW-0812">Transmembrane</keyword>
<name>A0AA40BSZ3_9PEZI</name>
<feature type="transmembrane region" description="Helical" evidence="2">
    <location>
        <begin position="41"/>
        <end position="63"/>
    </location>
</feature>
<accession>A0AA40BSZ3</accession>
<feature type="compositionally biased region" description="Basic and acidic residues" evidence="1">
    <location>
        <begin position="145"/>
        <end position="155"/>
    </location>
</feature>
<dbReference type="Proteomes" id="UP001172159">
    <property type="component" value="Unassembled WGS sequence"/>
</dbReference>
<keyword evidence="2" id="KW-0472">Membrane</keyword>
<evidence type="ECO:0000313" key="4">
    <source>
        <dbReference type="Proteomes" id="UP001172159"/>
    </source>
</evidence>
<keyword evidence="2" id="KW-1133">Transmembrane helix</keyword>
<evidence type="ECO:0000256" key="1">
    <source>
        <dbReference type="SAM" id="MobiDB-lite"/>
    </source>
</evidence>
<feature type="region of interest" description="Disordered" evidence="1">
    <location>
        <begin position="143"/>
        <end position="169"/>
    </location>
</feature>
<sequence length="169" mass="19022">MLEKLKEPDRGTYRPGSSAYLTDLHDRRPGNTIVAACSMPLWFFAPLLGVGCMTSAVVLEGLLRRRDSRAKNVDDGNTWTFCGIPYDMGLLKIRGKGLKETRKRRPRGEPPVTWTEYRSRVKMVKRDKEKCPYLPFEAQVVTEGDTEKGTKDRVSMRGGAGKVGDLELD</sequence>
<protein>
    <submittedName>
        <fullName evidence="3">Uncharacterized protein</fullName>
    </submittedName>
</protein>
<dbReference type="AlphaFoldDB" id="A0AA40BSZ3"/>
<dbReference type="EMBL" id="JAUKTV010000004">
    <property type="protein sequence ID" value="KAK0739799.1"/>
    <property type="molecule type" value="Genomic_DNA"/>
</dbReference>
<keyword evidence="4" id="KW-1185">Reference proteome</keyword>
<organism evidence="3 4">
    <name type="scientific">Apiosordaria backusii</name>
    <dbReference type="NCBI Taxonomy" id="314023"/>
    <lineage>
        <taxon>Eukaryota</taxon>
        <taxon>Fungi</taxon>
        <taxon>Dikarya</taxon>
        <taxon>Ascomycota</taxon>
        <taxon>Pezizomycotina</taxon>
        <taxon>Sordariomycetes</taxon>
        <taxon>Sordariomycetidae</taxon>
        <taxon>Sordariales</taxon>
        <taxon>Lasiosphaeriaceae</taxon>
        <taxon>Apiosordaria</taxon>
    </lineage>
</organism>
<proteinExistence type="predicted"/>
<evidence type="ECO:0000256" key="2">
    <source>
        <dbReference type="SAM" id="Phobius"/>
    </source>
</evidence>